<dbReference type="OrthoDB" id="408631at2759"/>
<feature type="compositionally biased region" description="Basic and acidic residues" evidence="2">
    <location>
        <begin position="8"/>
        <end position="23"/>
    </location>
</feature>
<dbReference type="PANTHER" id="PTHR31996:SF2">
    <property type="entry name" value="COILED-COIL DOMAIN-CONTAINING PROTEIN 115"/>
    <property type="match status" value="1"/>
</dbReference>
<evidence type="ECO:0000313" key="4">
    <source>
        <dbReference type="Proteomes" id="UP000821853"/>
    </source>
</evidence>
<name>A0A9J6GLR0_HAELO</name>
<dbReference type="GO" id="GO:0051082">
    <property type="term" value="F:unfolded protein binding"/>
    <property type="evidence" value="ECO:0007669"/>
    <property type="project" value="TreeGrafter"/>
</dbReference>
<feature type="region of interest" description="Disordered" evidence="2">
    <location>
        <begin position="184"/>
        <end position="217"/>
    </location>
</feature>
<protein>
    <recommendedName>
        <fullName evidence="1">Vacuolar ATPase assembly protein VMA22</fullName>
    </recommendedName>
</protein>
<proteinExistence type="predicted"/>
<dbReference type="Proteomes" id="UP000821853">
    <property type="component" value="Unassembled WGS sequence"/>
</dbReference>
<accession>A0A9J6GLR0</accession>
<dbReference type="VEuPathDB" id="VectorBase:HLOH_058044"/>
<dbReference type="InterPro" id="IPR040357">
    <property type="entry name" value="Vma22/CCDC115"/>
</dbReference>
<dbReference type="EMBL" id="JABSTR010000008">
    <property type="protein sequence ID" value="KAH9376525.1"/>
    <property type="molecule type" value="Genomic_DNA"/>
</dbReference>
<feature type="region of interest" description="Disordered" evidence="2">
    <location>
        <begin position="1"/>
        <end position="37"/>
    </location>
</feature>
<dbReference type="Gene3D" id="1.10.287.3240">
    <property type="match status" value="1"/>
</dbReference>
<reference evidence="3 4" key="1">
    <citation type="journal article" date="2020" name="Cell">
        <title>Large-Scale Comparative Analyses of Tick Genomes Elucidate Their Genetic Diversity and Vector Capacities.</title>
        <authorList>
            <consortium name="Tick Genome and Microbiome Consortium (TIGMIC)"/>
            <person name="Jia N."/>
            <person name="Wang J."/>
            <person name="Shi W."/>
            <person name="Du L."/>
            <person name="Sun Y."/>
            <person name="Zhan W."/>
            <person name="Jiang J.F."/>
            <person name="Wang Q."/>
            <person name="Zhang B."/>
            <person name="Ji P."/>
            <person name="Bell-Sakyi L."/>
            <person name="Cui X.M."/>
            <person name="Yuan T.T."/>
            <person name="Jiang B.G."/>
            <person name="Yang W.F."/>
            <person name="Lam T.T."/>
            <person name="Chang Q.C."/>
            <person name="Ding S.J."/>
            <person name="Wang X.J."/>
            <person name="Zhu J.G."/>
            <person name="Ruan X.D."/>
            <person name="Zhao L."/>
            <person name="Wei J.T."/>
            <person name="Ye R.Z."/>
            <person name="Que T.C."/>
            <person name="Du C.H."/>
            <person name="Zhou Y.H."/>
            <person name="Cheng J.X."/>
            <person name="Dai P.F."/>
            <person name="Guo W.B."/>
            <person name="Han X.H."/>
            <person name="Huang E.J."/>
            <person name="Li L.F."/>
            <person name="Wei W."/>
            <person name="Gao Y.C."/>
            <person name="Liu J.Z."/>
            <person name="Shao H.Z."/>
            <person name="Wang X."/>
            <person name="Wang C.C."/>
            <person name="Yang T.C."/>
            <person name="Huo Q.B."/>
            <person name="Li W."/>
            <person name="Chen H.Y."/>
            <person name="Chen S.E."/>
            <person name="Zhou L.G."/>
            <person name="Ni X.B."/>
            <person name="Tian J.H."/>
            <person name="Sheng Y."/>
            <person name="Liu T."/>
            <person name="Pan Y.S."/>
            <person name="Xia L.Y."/>
            <person name="Li J."/>
            <person name="Zhao F."/>
            <person name="Cao W.C."/>
        </authorList>
    </citation>
    <scope>NUCLEOTIDE SEQUENCE [LARGE SCALE GENOMIC DNA]</scope>
    <source>
        <strain evidence="3">HaeL-2018</strain>
    </source>
</reference>
<sequence>MFATTTETRLRKVTEKECKDRKNATGTRKQNHQRPLKRWRPQCDALFTTRARATVLPSVTQRTHRGREMVTCSDKMADASQADVVVENSTALVDDSEQEKLLENAIDAADKILKLRDSLNELLENGLLELARMRYSNGNKSVSALQLNMGEVEALRTVRCHFERPQTSRYPHFELLDAAVGSGNPENNAAASEVRKRGEAAKPSEEPHERPASPTDPLRWFGLLVPQSLRRSQKCFVNALELIVDVANEQSRLTAALDAYKGGEQQGVPVRAPEP</sequence>
<evidence type="ECO:0000313" key="3">
    <source>
        <dbReference type="EMBL" id="KAH9376525.1"/>
    </source>
</evidence>
<feature type="compositionally biased region" description="Basic and acidic residues" evidence="2">
    <location>
        <begin position="193"/>
        <end position="211"/>
    </location>
</feature>
<evidence type="ECO:0000256" key="1">
    <source>
        <dbReference type="ARBA" id="ARBA00093634"/>
    </source>
</evidence>
<comment type="caution">
    <text evidence="3">The sequence shown here is derived from an EMBL/GenBank/DDBJ whole genome shotgun (WGS) entry which is preliminary data.</text>
</comment>
<evidence type="ECO:0000256" key="2">
    <source>
        <dbReference type="SAM" id="MobiDB-lite"/>
    </source>
</evidence>
<dbReference type="GO" id="GO:0070072">
    <property type="term" value="P:vacuolar proton-transporting V-type ATPase complex assembly"/>
    <property type="evidence" value="ECO:0007669"/>
    <property type="project" value="InterPro"/>
</dbReference>
<dbReference type="AlphaFoldDB" id="A0A9J6GLR0"/>
<dbReference type="PANTHER" id="PTHR31996">
    <property type="entry name" value="COILED-COIL DOMAIN-CONTAINING PROTEIN 115"/>
    <property type="match status" value="1"/>
</dbReference>
<organism evidence="3 4">
    <name type="scientific">Haemaphysalis longicornis</name>
    <name type="common">Bush tick</name>
    <dbReference type="NCBI Taxonomy" id="44386"/>
    <lineage>
        <taxon>Eukaryota</taxon>
        <taxon>Metazoa</taxon>
        <taxon>Ecdysozoa</taxon>
        <taxon>Arthropoda</taxon>
        <taxon>Chelicerata</taxon>
        <taxon>Arachnida</taxon>
        <taxon>Acari</taxon>
        <taxon>Parasitiformes</taxon>
        <taxon>Ixodida</taxon>
        <taxon>Ixodoidea</taxon>
        <taxon>Ixodidae</taxon>
        <taxon>Haemaphysalinae</taxon>
        <taxon>Haemaphysalis</taxon>
    </lineage>
</organism>
<keyword evidence="4" id="KW-1185">Reference proteome</keyword>
<dbReference type="Pfam" id="PF21730">
    <property type="entry name" value="Vma22_CCDC115"/>
    <property type="match status" value="1"/>
</dbReference>
<dbReference type="OMA" id="KQCAVIT"/>
<gene>
    <name evidence="3" type="ORF">HPB48_006610</name>
</gene>